<reference evidence="1 2" key="1">
    <citation type="journal article" date="2017" name="Gigascience">
        <title>Draft genome of the honey bee ectoparasitic mite, Tropilaelaps mercedesae, is shaped by the parasitic life history.</title>
        <authorList>
            <person name="Dong X."/>
            <person name="Armstrong S.D."/>
            <person name="Xia D."/>
            <person name="Makepeace B.L."/>
            <person name="Darby A.C."/>
            <person name="Kadowaki T."/>
        </authorList>
    </citation>
    <scope>NUCLEOTIDE SEQUENCE [LARGE SCALE GENOMIC DNA]</scope>
    <source>
        <strain evidence="1">Wuxi-XJTLU</strain>
    </source>
</reference>
<dbReference type="Proteomes" id="UP000192247">
    <property type="component" value="Unassembled WGS sequence"/>
</dbReference>
<accession>A0A1V9XEG2</accession>
<name>A0A1V9XEG2_9ACAR</name>
<dbReference type="EMBL" id="MNPL01013239">
    <property type="protein sequence ID" value="OQR71879.1"/>
    <property type="molecule type" value="Genomic_DNA"/>
</dbReference>
<comment type="caution">
    <text evidence="1">The sequence shown here is derived from an EMBL/GenBank/DDBJ whole genome shotgun (WGS) entry which is preliminary data.</text>
</comment>
<protein>
    <submittedName>
        <fullName evidence="1">Uncharacterized protein</fullName>
    </submittedName>
</protein>
<gene>
    <name evidence="1" type="ORF">BIW11_10722</name>
</gene>
<proteinExistence type="predicted"/>
<organism evidence="1 2">
    <name type="scientific">Tropilaelaps mercedesae</name>
    <dbReference type="NCBI Taxonomy" id="418985"/>
    <lineage>
        <taxon>Eukaryota</taxon>
        <taxon>Metazoa</taxon>
        <taxon>Ecdysozoa</taxon>
        <taxon>Arthropoda</taxon>
        <taxon>Chelicerata</taxon>
        <taxon>Arachnida</taxon>
        <taxon>Acari</taxon>
        <taxon>Parasitiformes</taxon>
        <taxon>Mesostigmata</taxon>
        <taxon>Gamasina</taxon>
        <taxon>Dermanyssoidea</taxon>
        <taxon>Laelapidae</taxon>
        <taxon>Tropilaelaps</taxon>
    </lineage>
</organism>
<evidence type="ECO:0000313" key="2">
    <source>
        <dbReference type="Proteomes" id="UP000192247"/>
    </source>
</evidence>
<dbReference type="AlphaFoldDB" id="A0A1V9XEG2"/>
<sequence length="74" mass="8470">MYCYRWSNKLVEYSLIFNSIYQKFGISLLKAWGRVRLAWANSKAISGGSSFVGVFAFRRISGCCCISHRCTTRC</sequence>
<keyword evidence="2" id="KW-1185">Reference proteome</keyword>
<evidence type="ECO:0000313" key="1">
    <source>
        <dbReference type="EMBL" id="OQR71879.1"/>
    </source>
</evidence>
<dbReference type="InParanoid" id="A0A1V9XEG2"/>